<feature type="transmembrane region" description="Helical" evidence="4">
    <location>
        <begin position="373"/>
        <end position="398"/>
    </location>
</feature>
<dbReference type="InterPro" id="IPR011622">
    <property type="entry name" value="7TMR_DISM_rcpt_extracell_dom2"/>
</dbReference>
<dbReference type="Gene3D" id="3.30.565.10">
    <property type="entry name" value="Histidine kinase-like ATPase, C-terminal domain"/>
    <property type="match status" value="1"/>
</dbReference>
<dbReference type="Proteomes" id="UP000664795">
    <property type="component" value="Unassembled WGS sequence"/>
</dbReference>
<reference evidence="6 7" key="1">
    <citation type="submission" date="2021-03" db="EMBL/GenBank/DDBJ databases">
        <title>Fibrella sp. HMF5036 genome sequencing and assembly.</title>
        <authorList>
            <person name="Kang H."/>
            <person name="Kim H."/>
            <person name="Bae S."/>
            <person name="Joh K."/>
        </authorList>
    </citation>
    <scope>NUCLEOTIDE SEQUENCE [LARGE SCALE GENOMIC DNA]</scope>
    <source>
        <strain evidence="6 7">HMF5036</strain>
    </source>
</reference>
<protein>
    <submittedName>
        <fullName evidence="6">Histidine kinase</fullName>
    </submittedName>
</protein>
<comment type="caution">
    <text evidence="6">The sequence shown here is derived from an EMBL/GenBank/DDBJ whole genome shotgun (WGS) entry which is preliminary data.</text>
</comment>
<dbReference type="SMART" id="SM00387">
    <property type="entry name" value="HATPase_c"/>
    <property type="match status" value="1"/>
</dbReference>
<dbReference type="Gene3D" id="2.60.40.2380">
    <property type="match status" value="1"/>
</dbReference>
<feature type="transmembrane region" description="Helical" evidence="4">
    <location>
        <begin position="241"/>
        <end position="259"/>
    </location>
</feature>
<evidence type="ECO:0000256" key="3">
    <source>
        <dbReference type="ARBA" id="ARBA00023012"/>
    </source>
</evidence>
<dbReference type="InterPro" id="IPR003594">
    <property type="entry name" value="HATPase_dom"/>
</dbReference>
<keyword evidence="1" id="KW-0808">Transferase</keyword>
<dbReference type="InterPro" id="IPR050482">
    <property type="entry name" value="Sensor_HK_TwoCompSys"/>
</dbReference>
<name>A0A939JYU4_9BACT</name>
<evidence type="ECO:0000313" key="6">
    <source>
        <dbReference type="EMBL" id="MBO0932469.1"/>
    </source>
</evidence>
<dbReference type="Pfam" id="PF07696">
    <property type="entry name" value="7TMR-DISMED2"/>
    <property type="match status" value="1"/>
</dbReference>
<keyword evidence="4" id="KW-0812">Transmembrane</keyword>
<dbReference type="AlphaFoldDB" id="A0A939JYU4"/>
<keyword evidence="3" id="KW-0902">Two-component regulatory system</keyword>
<dbReference type="Gene3D" id="1.20.5.1930">
    <property type="match status" value="1"/>
</dbReference>
<dbReference type="GO" id="GO:0016020">
    <property type="term" value="C:membrane"/>
    <property type="evidence" value="ECO:0007669"/>
    <property type="project" value="InterPro"/>
</dbReference>
<feature type="transmembrane region" description="Helical" evidence="4">
    <location>
        <begin position="212"/>
        <end position="234"/>
    </location>
</feature>
<feature type="domain" description="Histidine kinase/HSP90-like ATPase" evidence="5">
    <location>
        <begin position="579"/>
        <end position="665"/>
    </location>
</feature>
<dbReference type="InterPro" id="IPR011712">
    <property type="entry name" value="Sig_transdc_His_kin_sub3_dim/P"/>
</dbReference>
<organism evidence="6 7">
    <name type="scientific">Fibrella aquatilis</name>
    <dbReference type="NCBI Taxonomy" id="2817059"/>
    <lineage>
        <taxon>Bacteria</taxon>
        <taxon>Pseudomonadati</taxon>
        <taxon>Bacteroidota</taxon>
        <taxon>Cytophagia</taxon>
        <taxon>Cytophagales</taxon>
        <taxon>Spirosomataceae</taxon>
        <taxon>Fibrella</taxon>
    </lineage>
</organism>
<keyword evidence="2 6" id="KW-0418">Kinase</keyword>
<sequence length="672" mass="77047">MVRKGRMILILLLWLLAGGPDMYAQTTDVVTLTPTDDVLADLPIERSLSVYIDSLHHRNLRDIQMLTFSPVGKTVPNAGYTSEQRQANPIWLRFRVQNVTGQPVPLYVRVNFWCFESLQLFVTQTGGGATQAIFLPDNSALPGLVSASPVVGWRTPVAQRPVHNRHFFFPFTAPAGADYTIYLRVVKVRGAQVVPITLLRQGAYETWMQRDYLFWGGVLMTLLFVALMSLFFFATTRDSIYWTYLLCVICLIGFMVINNGFLNQFAPSMQFWVPRQNCYFLFPLLLFYSNLVFVRTFLPLKKTPLRWLHRLSAGVLLAGLFCVLLLVIENWVQLSPWIETVFLRLFTLFYWLPMPVMAAYVFMSLYRRYYRSAAWLYLVAITPFYVLNFGQVIANFGLIPTYRPLVNFDIYAAMGLFEVLALTFGLAFRYKLMRDHTDRLLSSQREQERTTYASEVQTLAQKNSLLEERERIARDLHDNVGAQLAFMITSLLHIGRQVEQQPIVNGKNQADQLRTIVGYARDAIRTLRETIWAIQQERFTLAEFDERLNQYVNRYVQQTDGLEVDIEIEGDSGQPLTSAQVLNLFRIVQEALSNVVKHAHATEATVRLKTQNDGTFCLTIQDNGQGLNFSPDDADTGERHYGISNMKRRTEELGGHFRIYANEGTVVEAVRS</sequence>
<evidence type="ECO:0000313" key="7">
    <source>
        <dbReference type="Proteomes" id="UP000664795"/>
    </source>
</evidence>
<feature type="transmembrane region" description="Helical" evidence="4">
    <location>
        <begin position="348"/>
        <end position="366"/>
    </location>
</feature>
<evidence type="ECO:0000256" key="2">
    <source>
        <dbReference type="ARBA" id="ARBA00022777"/>
    </source>
</evidence>
<dbReference type="Pfam" id="PF02518">
    <property type="entry name" value="HATPase_c"/>
    <property type="match status" value="1"/>
</dbReference>
<evidence type="ECO:0000259" key="5">
    <source>
        <dbReference type="SMART" id="SM00387"/>
    </source>
</evidence>
<feature type="transmembrane region" description="Helical" evidence="4">
    <location>
        <begin position="279"/>
        <end position="298"/>
    </location>
</feature>
<keyword evidence="7" id="KW-1185">Reference proteome</keyword>
<dbReference type="EMBL" id="JAFMYU010000012">
    <property type="protein sequence ID" value="MBO0932469.1"/>
    <property type="molecule type" value="Genomic_DNA"/>
</dbReference>
<dbReference type="CDD" id="cd16917">
    <property type="entry name" value="HATPase_UhpB-NarQ-NarX-like"/>
    <property type="match status" value="1"/>
</dbReference>
<accession>A0A939JYU4</accession>
<gene>
    <name evidence="6" type="ORF">J2I48_15765</name>
</gene>
<dbReference type="GO" id="GO:0046983">
    <property type="term" value="F:protein dimerization activity"/>
    <property type="evidence" value="ECO:0007669"/>
    <property type="project" value="InterPro"/>
</dbReference>
<feature type="transmembrane region" description="Helical" evidence="4">
    <location>
        <begin position="310"/>
        <end position="328"/>
    </location>
</feature>
<dbReference type="InterPro" id="IPR011623">
    <property type="entry name" value="7TMR_DISM_rcpt_extracell_dom1"/>
</dbReference>
<evidence type="ECO:0000256" key="1">
    <source>
        <dbReference type="ARBA" id="ARBA00022679"/>
    </source>
</evidence>
<dbReference type="PANTHER" id="PTHR24421">
    <property type="entry name" value="NITRATE/NITRITE SENSOR PROTEIN NARX-RELATED"/>
    <property type="match status" value="1"/>
</dbReference>
<dbReference type="SUPFAM" id="SSF55874">
    <property type="entry name" value="ATPase domain of HSP90 chaperone/DNA topoisomerase II/histidine kinase"/>
    <property type="match status" value="1"/>
</dbReference>
<evidence type="ECO:0000256" key="4">
    <source>
        <dbReference type="SAM" id="Phobius"/>
    </source>
</evidence>
<dbReference type="Pfam" id="PF07730">
    <property type="entry name" value="HisKA_3"/>
    <property type="match status" value="1"/>
</dbReference>
<keyword evidence="4" id="KW-0472">Membrane</keyword>
<feature type="transmembrane region" description="Helical" evidence="4">
    <location>
        <begin position="410"/>
        <end position="430"/>
    </location>
</feature>
<dbReference type="GO" id="GO:0000155">
    <property type="term" value="F:phosphorelay sensor kinase activity"/>
    <property type="evidence" value="ECO:0007669"/>
    <property type="project" value="InterPro"/>
</dbReference>
<dbReference type="Pfam" id="PF07695">
    <property type="entry name" value="7TMR-DISM_7TM"/>
    <property type="match status" value="1"/>
</dbReference>
<dbReference type="InterPro" id="IPR036890">
    <property type="entry name" value="HATPase_C_sf"/>
</dbReference>
<proteinExistence type="predicted"/>
<keyword evidence="4" id="KW-1133">Transmembrane helix</keyword>